<evidence type="ECO:0000313" key="6">
    <source>
        <dbReference type="RefSeq" id="XP_035459287.1"/>
    </source>
</evidence>
<dbReference type="PRINTS" id="PR00947">
    <property type="entry name" value="CUTICLE"/>
</dbReference>
<dbReference type="Proteomes" id="UP000829999">
    <property type="component" value="Chromosome 20"/>
</dbReference>
<dbReference type="PANTHER" id="PTHR10380">
    <property type="entry name" value="CUTICLE PROTEIN"/>
    <property type="match status" value="1"/>
</dbReference>
<dbReference type="OrthoDB" id="6436213at2759"/>
<organism evidence="5 6">
    <name type="scientific">Spodoptera frugiperda</name>
    <name type="common">Fall armyworm</name>
    <dbReference type="NCBI Taxonomy" id="7108"/>
    <lineage>
        <taxon>Eukaryota</taxon>
        <taxon>Metazoa</taxon>
        <taxon>Ecdysozoa</taxon>
        <taxon>Arthropoda</taxon>
        <taxon>Hexapoda</taxon>
        <taxon>Insecta</taxon>
        <taxon>Pterygota</taxon>
        <taxon>Neoptera</taxon>
        <taxon>Endopterygota</taxon>
        <taxon>Lepidoptera</taxon>
        <taxon>Glossata</taxon>
        <taxon>Ditrysia</taxon>
        <taxon>Noctuoidea</taxon>
        <taxon>Noctuidae</taxon>
        <taxon>Amphipyrinae</taxon>
        <taxon>Spodoptera</taxon>
    </lineage>
</organism>
<keyword evidence="5" id="KW-1185">Reference proteome</keyword>
<dbReference type="GO" id="GO:0008010">
    <property type="term" value="F:structural constituent of chitin-based larval cuticle"/>
    <property type="evidence" value="ECO:0007669"/>
    <property type="project" value="TreeGrafter"/>
</dbReference>
<gene>
    <name evidence="6" type="primary">LOC118282354</name>
</gene>
<keyword evidence="1 3" id="KW-0193">Cuticle</keyword>
<dbReference type="GeneID" id="118282354"/>
<feature type="signal peptide" evidence="4">
    <location>
        <begin position="1"/>
        <end position="25"/>
    </location>
</feature>
<dbReference type="GO" id="GO:0062129">
    <property type="term" value="C:chitin-based extracellular matrix"/>
    <property type="evidence" value="ECO:0007669"/>
    <property type="project" value="TreeGrafter"/>
</dbReference>
<dbReference type="InterPro" id="IPR050468">
    <property type="entry name" value="Cuticle_Struct_Prot"/>
</dbReference>
<dbReference type="AlphaFoldDB" id="A0A9R0DL73"/>
<accession>A0A9R0DL73</accession>
<feature type="chain" id="PRO_5040179794" evidence="4">
    <location>
        <begin position="26"/>
        <end position="130"/>
    </location>
</feature>
<proteinExistence type="predicted"/>
<dbReference type="PANTHER" id="PTHR10380:SF173">
    <property type="entry name" value="CUTICULAR PROTEIN 47EF, ISOFORM C-RELATED"/>
    <property type="match status" value="1"/>
</dbReference>
<name>A0A9R0DL73_SPOFR</name>
<reference evidence="6" key="1">
    <citation type="submission" date="2025-08" db="UniProtKB">
        <authorList>
            <consortium name="RefSeq"/>
        </authorList>
    </citation>
    <scope>IDENTIFICATION</scope>
    <source>
        <tissue evidence="6">Whole larval tissue</tissue>
    </source>
</reference>
<dbReference type="Pfam" id="PF00379">
    <property type="entry name" value="Chitin_bind_4"/>
    <property type="match status" value="1"/>
</dbReference>
<dbReference type="PROSITE" id="PS51155">
    <property type="entry name" value="CHIT_BIND_RR_2"/>
    <property type="match status" value="1"/>
</dbReference>
<evidence type="ECO:0000256" key="1">
    <source>
        <dbReference type="ARBA" id="ARBA00022460"/>
    </source>
</evidence>
<sequence length="130" mass="14065">MNRIIIACAVLSVAAAAVLPEDAQAQIVDYINENDGIGNYNFRFETSNGLKRQEKGSVVNQGQEDEYIQVQGSYSYIDTKGRLVNVVYRADKDGYHLIEKEMGPADNDVGVLQPMTISLPAAAVATLLGG</sequence>
<keyword evidence="2 4" id="KW-0732">Signal</keyword>
<evidence type="ECO:0000256" key="2">
    <source>
        <dbReference type="ARBA" id="ARBA00022729"/>
    </source>
</evidence>
<protein>
    <submittedName>
        <fullName evidence="6">Endocuticle structural glycoprotein SgAbd-5-like isoform X1</fullName>
    </submittedName>
</protein>
<evidence type="ECO:0000313" key="5">
    <source>
        <dbReference type="Proteomes" id="UP000829999"/>
    </source>
</evidence>
<dbReference type="InterPro" id="IPR000618">
    <property type="entry name" value="Insect_cuticle"/>
</dbReference>
<evidence type="ECO:0000256" key="4">
    <source>
        <dbReference type="SAM" id="SignalP"/>
    </source>
</evidence>
<evidence type="ECO:0000256" key="3">
    <source>
        <dbReference type="PROSITE-ProRule" id="PRU00497"/>
    </source>
</evidence>
<dbReference type="RefSeq" id="XP_035459287.1">
    <property type="nucleotide sequence ID" value="XM_035603394.2"/>
</dbReference>